<dbReference type="EC" id="6.1.1.20" evidence="15"/>
<dbReference type="PROSITE" id="PS51447">
    <property type="entry name" value="FDX_ACB"/>
    <property type="match status" value="1"/>
</dbReference>
<dbReference type="Gene3D" id="3.50.40.10">
    <property type="entry name" value="Phenylalanyl-trna Synthetase, Chain B, domain 3"/>
    <property type="match status" value="1"/>
</dbReference>
<keyword evidence="7 15" id="KW-0479">Metal-binding</keyword>
<dbReference type="InterPro" id="IPR020825">
    <property type="entry name" value="Phe-tRNA_synthase-like_B3/B4"/>
</dbReference>
<evidence type="ECO:0000256" key="16">
    <source>
        <dbReference type="PROSITE-ProRule" id="PRU00209"/>
    </source>
</evidence>
<dbReference type="SUPFAM" id="SSF46955">
    <property type="entry name" value="Putative DNA-binding domain"/>
    <property type="match status" value="1"/>
</dbReference>
<feature type="domain" description="FDX-ACB" evidence="18">
    <location>
        <begin position="746"/>
        <end position="839"/>
    </location>
</feature>
<evidence type="ECO:0000256" key="15">
    <source>
        <dbReference type="HAMAP-Rule" id="MF_00283"/>
    </source>
</evidence>
<dbReference type="NCBIfam" id="TIGR00472">
    <property type="entry name" value="pheT_bact"/>
    <property type="match status" value="1"/>
</dbReference>
<evidence type="ECO:0000256" key="6">
    <source>
        <dbReference type="ARBA" id="ARBA00022598"/>
    </source>
</evidence>
<comment type="similarity">
    <text evidence="2 15">Belongs to the phenylalanyl-tRNA synthetase beta subunit family. Type 1 subfamily.</text>
</comment>
<comment type="catalytic activity">
    <reaction evidence="14 15">
        <text>tRNA(Phe) + L-phenylalanine + ATP = L-phenylalanyl-tRNA(Phe) + AMP + diphosphate + H(+)</text>
        <dbReference type="Rhea" id="RHEA:19413"/>
        <dbReference type="Rhea" id="RHEA-COMP:9668"/>
        <dbReference type="Rhea" id="RHEA-COMP:9699"/>
        <dbReference type="ChEBI" id="CHEBI:15378"/>
        <dbReference type="ChEBI" id="CHEBI:30616"/>
        <dbReference type="ChEBI" id="CHEBI:33019"/>
        <dbReference type="ChEBI" id="CHEBI:58095"/>
        <dbReference type="ChEBI" id="CHEBI:78442"/>
        <dbReference type="ChEBI" id="CHEBI:78531"/>
        <dbReference type="ChEBI" id="CHEBI:456215"/>
        <dbReference type="EC" id="6.1.1.20"/>
    </reaction>
</comment>
<evidence type="ECO:0000256" key="4">
    <source>
        <dbReference type="ARBA" id="ARBA00022490"/>
    </source>
</evidence>
<dbReference type="InterPro" id="IPR036690">
    <property type="entry name" value="Fdx_antiC-bd_sf"/>
</dbReference>
<dbReference type="SUPFAM" id="SSF50249">
    <property type="entry name" value="Nucleic acid-binding proteins"/>
    <property type="match status" value="1"/>
</dbReference>
<evidence type="ECO:0000313" key="21">
    <source>
        <dbReference type="Proteomes" id="UP000698752"/>
    </source>
</evidence>
<evidence type="ECO:0000256" key="13">
    <source>
        <dbReference type="ARBA" id="ARBA00023146"/>
    </source>
</evidence>
<organism evidence="20 21">
    <name type="scientific">Neoroseomonas terrae</name>
    <dbReference type="NCBI Taxonomy" id="424799"/>
    <lineage>
        <taxon>Bacteria</taxon>
        <taxon>Pseudomonadati</taxon>
        <taxon>Pseudomonadota</taxon>
        <taxon>Alphaproteobacteria</taxon>
        <taxon>Acetobacterales</taxon>
        <taxon>Acetobacteraceae</taxon>
        <taxon>Neoroseomonas</taxon>
    </lineage>
</organism>
<comment type="subcellular location">
    <subcellularLocation>
        <location evidence="1 15">Cytoplasm</location>
    </subcellularLocation>
</comment>
<sequence length="840" mass="88613">MKFTLSWLKDHLDTDASVEDIARTLNAIGLEVEGIEDRAAALATFRIARVIEATQHPNADRLRQLRVDIGDGVERSVVCGAPNARTGLIGVAALPGEFVPGTGVTLKVGEIRGVKSEAMMLSAREMGLGDDHSGIVDLPADAPVGASYVKWAGLDDPIIEISVTPNRGDALSVRGVARDLAAAGIGTLKPWSAPKVAATYDTPLTWTIEEPRACLWVLGRAVRGVKNGPSPKWLQDRLTAIGLRPISALVDITNYFTFDLGRPLHVFDVTKVKGTTLAMRMARDGETLHALNGKEYALTAEDGIIADEAGPEALGGVMGGEPSGCDENTTECFIECALFDPVRVALSGRRHDLRSDARSRFERGLDPAFLPDALEAATRMIIELCGGEASSVSEAGAEPAWQRSATLRFERIAGLGGLQLAENEIVDRLTRLGFATESREADRVTVAVPSWRNDIASDLSAYRAGGGALTQFDGLDPARAAKAAEGCAAVEPEADLVEEVLRLGGLDAVPPVSLPVAAVIPAASFTPKQVRAALARRVLAARGMQEAVTFAFMEAKTAALFGPAAERQTPWSPPDALHLVNPIAADLDQMRPTPVASLLLAAARNAARGFGDVSLHELGASYRDVMPEGQLAVAAGVRHGATPRHWAEASRGVDAMDAKGDAIAVLAALGVPMAALQVTMDAPGYYHPGRSGVVRQGPKTVLATFGEIHPTVLAALDLPGPAVAFEVFLDAIPEPKRRKKSAPDLPAFQPLRRDFAFIVDESIAAETLLRAARGADKALIADAALFDVYRGKGVPDGSKSLAIQVTIQPREATLTDAQIEAVADRIVAAVTKATGAALRA</sequence>
<dbReference type="GO" id="GO:0004826">
    <property type="term" value="F:phenylalanine-tRNA ligase activity"/>
    <property type="evidence" value="ECO:0007669"/>
    <property type="project" value="UniProtKB-EC"/>
</dbReference>
<dbReference type="InterPro" id="IPR005147">
    <property type="entry name" value="tRNA_synthase_B5-dom"/>
</dbReference>
<dbReference type="CDD" id="cd02796">
    <property type="entry name" value="tRNA_bind_bactPheRS"/>
    <property type="match status" value="1"/>
</dbReference>
<evidence type="ECO:0000256" key="1">
    <source>
        <dbReference type="ARBA" id="ARBA00004496"/>
    </source>
</evidence>
<protein>
    <recommendedName>
        <fullName evidence="15">Phenylalanine--tRNA ligase beta subunit</fullName>
        <ecNumber evidence="15">6.1.1.20</ecNumber>
    </recommendedName>
    <alternativeName>
        <fullName evidence="15">Phenylalanyl-tRNA synthetase beta subunit</fullName>
        <shortName evidence="15">PheRS</shortName>
    </alternativeName>
</protein>
<dbReference type="InterPro" id="IPR004532">
    <property type="entry name" value="Phe-tRNA-ligase_IIc_bsu_bact"/>
</dbReference>
<evidence type="ECO:0000256" key="5">
    <source>
        <dbReference type="ARBA" id="ARBA00022555"/>
    </source>
</evidence>
<dbReference type="Gene3D" id="2.40.50.140">
    <property type="entry name" value="Nucleic acid-binding proteins"/>
    <property type="match status" value="1"/>
</dbReference>
<dbReference type="PANTHER" id="PTHR10947">
    <property type="entry name" value="PHENYLALANYL-TRNA SYNTHETASE BETA CHAIN AND LEUCINE-RICH REPEAT-CONTAINING PROTEIN 47"/>
    <property type="match status" value="1"/>
</dbReference>
<keyword evidence="11 16" id="KW-0694">RNA-binding</keyword>
<comment type="caution">
    <text evidence="20">The sequence shown here is derived from an EMBL/GenBank/DDBJ whole genome shotgun (WGS) entry which is preliminary data.</text>
</comment>
<dbReference type="Pfam" id="PF03484">
    <property type="entry name" value="B5"/>
    <property type="match status" value="1"/>
</dbReference>
<dbReference type="EMBL" id="JAAEDI010000014">
    <property type="protein sequence ID" value="MBR0650805.1"/>
    <property type="molecule type" value="Genomic_DNA"/>
</dbReference>
<dbReference type="RefSeq" id="WP_211869473.1">
    <property type="nucleotide sequence ID" value="NZ_JAAEDI010000014.1"/>
</dbReference>
<feature type="binding site" evidence="15">
    <location>
        <position position="495"/>
    </location>
    <ligand>
        <name>Mg(2+)</name>
        <dbReference type="ChEBI" id="CHEBI:18420"/>
        <note>shared with alpha subunit</note>
    </ligand>
</feature>
<dbReference type="InterPro" id="IPR002547">
    <property type="entry name" value="tRNA-bd_dom"/>
</dbReference>
<comment type="subunit">
    <text evidence="3 15">Tetramer of two alpha and two beta subunits.</text>
</comment>
<dbReference type="InterPro" id="IPR045060">
    <property type="entry name" value="Phe-tRNA-ligase_IIc_bsu"/>
</dbReference>
<proteinExistence type="inferred from homology"/>
<dbReference type="InterPro" id="IPR009061">
    <property type="entry name" value="DNA-bd_dom_put_sf"/>
</dbReference>
<evidence type="ECO:0000256" key="14">
    <source>
        <dbReference type="ARBA" id="ARBA00049255"/>
    </source>
</evidence>
<feature type="domain" description="B5" evidence="19">
    <location>
        <begin position="400"/>
        <end position="511"/>
    </location>
</feature>
<dbReference type="SMART" id="SM00873">
    <property type="entry name" value="B3_4"/>
    <property type="match status" value="1"/>
</dbReference>
<dbReference type="InterPro" id="IPR005146">
    <property type="entry name" value="B3/B4_tRNA-bd"/>
</dbReference>
<dbReference type="PANTHER" id="PTHR10947:SF0">
    <property type="entry name" value="PHENYLALANINE--TRNA LIGASE BETA SUBUNIT"/>
    <property type="match status" value="1"/>
</dbReference>
<evidence type="ECO:0000313" key="20">
    <source>
        <dbReference type="EMBL" id="MBR0650805.1"/>
    </source>
</evidence>
<dbReference type="SMART" id="SM00874">
    <property type="entry name" value="B5"/>
    <property type="match status" value="1"/>
</dbReference>
<evidence type="ECO:0000256" key="7">
    <source>
        <dbReference type="ARBA" id="ARBA00022723"/>
    </source>
</evidence>
<dbReference type="PROSITE" id="PS51483">
    <property type="entry name" value="B5"/>
    <property type="match status" value="1"/>
</dbReference>
<dbReference type="Pfam" id="PF17759">
    <property type="entry name" value="tRNA_synthFbeta"/>
    <property type="match status" value="1"/>
</dbReference>
<dbReference type="InterPro" id="IPR012340">
    <property type="entry name" value="NA-bd_OB-fold"/>
</dbReference>
<reference evidence="21" key="1">
    <citation type="journal article" date="2021" name="Syst. Appl. Microbiol.">
        <title>Roseomonas hellenica sp. nov., isolated from roots of wild-growing Alkanna tinctoria.</title>
        <authorList>
            <person name="Rat A."/>
            <person name="Naranjo H.D."/>
            <person name="Lebbe L."/>
            <person name="Cnockaert M."/>
            <person name="Krigas N."/>
            <person name="Grigoriadou K."/>
            <person name="Maloupa E."/>
            <person name="Willems A."/>
        </authorList>
    </citation>
    <scope>NUCLEOTIDE SEQUENCE [LARGE SCALE GENOMIC DNA]</scope>
    <source>
        <strain evidence="21">LMG 31159</strain>
    </source>
</reference>
<dbReference type="SUPFAM" id="SSF56037">
    <property type="entry name" value="PheT/TilS domain"/>
    <property type="match status" value="1"/>
</dbReference>
<keyword evidence="21" id="KW-1185">Reference proteome</keyword>
<dbReference type="Pfam" id="PF03483">
    <property type="entry name" value="B3_4"/>
    <property type="match status" value="1"/>
</dbReference>
<feature type="binding site" evidence="15">
    <location>
        <position position="498"/>
    </location>
    <ligand>
        <name>Mg(2+)</name>
        <dbReference type="ChEBI" id="CHEBI:18420"/>
        <note>shared with alpha subunit</note>
    </ligand>
</feature>
<feature type="domain" description="TRNA-binding" evidence="17">
    <location>
        <begin position="39"/>
        <end position="149"/>
    </location>
</feature>
<dbReference type="Pfam" id="PF01588">
    <property type="entry name" value="tRNA_bind"/>
    <property type="match status" value="1"/>
</dbReference>
<dbReference type="SUPFAM" id="SSF54991">
    <property type="entry name" value="Anticodon-binding domain of PheRS"/>
    <property type="match status" value="1"/>
</dbReference>
<dbReference type="Gene3D" id="3.30.930.10">
    <property type="entry name" value="Bira Bifunctional Protein, Domain 2"/>
    <property type="match status" value="1"/>
</dbReference>
<keyword evidence="12 15" id="KW-0648">Protein biosynthesis</keyword>
<dbReference type="Gene3D" id="3.30.70.380">
    <property type="entry name" value="Ferrodoxin-fold anticodon-binding domain"/>
    <property type="match status" value="1"/>
</dbReference>
<keyword evidence="5 16" id="KW-0820">tRNA-binding</keyword>
<gene>
    <name evidence="15" type="primary">pheT</name>
    <name evidence="20" type="ORF">GXW78_14105</name>
</gene>
<evidence type="ECO:0000256" key="11">
    <source>
        <dbReference type="ARBA" id="ARBA00022884"/>
    </source>
</evidence>
<keyword evidence="10 15" id="KW-0460">Magnesium</keyword>
<evidence type="ECO:0000259" key="19">
    <source>
        <dbReference type="PROSITE" id="PS51483"/>
    </source>
</evidence>
<dbReference type="InterPro" id="IPR045864">
    <property type="entry name" value="aa-tRNA-synth_II/BPL/LPL"/>
</dbReference>
<dbReference type="Proteomes" id="UP000698752">
    <property type="component" value="Unassembled WGS sequence"/>
</dbReference>
<evidence type="ECO:0000256" key="2">
    <source>
        <dbReference type="ARBA" id="ARBA00008653"/>
    </source>
</evidence>
<dbReference type="InterPro" id="IPR033714">
    <property type="entry name" value="tRNA_bind_bactPheRS"/>
</dbReference>
<evidence type="ECO:0000259" key="18">
    <source>
        <dbReference type="PROSITE" id="PS51447"/>
    </source>
</evidence>
<dbReference type="Pfam" id="PF03147">
    <property type="entry name" value="FDX-ACB"/>
    <property type="match status" value="1"/>
</dbReference>
<feature type="binding site" evidence="15">
    <location>
        <position position="499"/>
    </location>
    <ligand>
        <name>Mg(2+)</name>
        <dbReference type="ChEBI" id="CHEBI:18420"/>
        <note>shared with alpha subunit</note>
    </ligand>
</feature>
<dbReference type="Gene3D" id="3.30.56.10">
    <property type="match status" value="2"/>
</dbReference>
<comment type="cofactor">
    <cofactor evidence="15">
        <name>Mg(2+)</name>
        <dbReference type="ChEBI" id="CHEBI:18420"/>
    </cofactor>
    <text evidence="15">Binds 2 magnesium ions per tetramer.</text>
</comment>
<keyword evidence="13 15" id="KW-0030">Aminoacyl-tRNA synthetase</keyword>
<evidence type="ECO:0000259" key="17">
    <source>
        <dbReference type="PROSITE" id="PS50886"/>
    </source>
</evidence>
<evidence type="ECO:0000256" key="3">
    <source>
        <dbReference type="ARBA" id="ARBA00011209"/>
    </source>
</evidence>
<evidence type="ECO:0000256" key="12">
    <source>
        <dbReference type="ARBA" id="ARBA00022917"/>
    </source>
</evidence>
<evidence type="ECO:0000256" key="9">
    <source>
        <dbReference type="ARBA" id="ARBA00022840"/>
    </source>
</evidence>
<keyword evidence="9 15" id="KW-0067">ATP-binding</keyword>
<dbReference type="SMART" id="SM00896">
    <property type="entry name" value="FDX-ACB"/>
    <property type="match status" value="1"/>
</dbReference>
<name>A0ABS5EIE7_9PROT</name>
<keyword evidence="6 15" id="KW-0436">Ligase</keyword>
<keyword evidence="4 15" id="KW-0963">Cytoplasm</keyword>
<evidence type="ECO:0000256" key="10">
    <source>
        <dbReference type="ARBA" id="ARBA00022842"/>
    </source>
</evidence>
<keyword evidence="8 15" id="KW-0547">Nucleotide-binding</keyword>
<accession>A0ABS5EIE7</accession>
<dbReference type="SUPFAM" id="SSF55681">
    <property type="entry name" value="Class II aaRS and biotin synthetases"/>
    <property type="match status" value="1"/>
</dbReference>
<feature type="binding site" evidence="15">
    <location>
        <position position="454"/>
    </location>
    <ligand>
        <name>Mg(2+)</name>
        <dbReference type="ChEBI" id="CHEBI:18420"/>
        <note>shared with alpha subunit</note>
    </ligand>
</feature>
<dbReference type="InterPro" id="IPR041616">
    <property type="entry name" value="PheRS_beta_core"/>
</dbReference>
<dbReference type="HAMAP" id="MF_00283">
    <property type="entry name" value="Phe_tRNA_synth_beta1"/>
    <property type="match status" value="1"/>
</dbReference>
<dbReference type="InterPro" id="IPR005121">
    <property type="entry name" value="Fdx_antiC-bd"/>
</dbReference>
<dbReference type="PROSITE" id="PS50886">
    <property type="entry name" value="TRBD"/>
    <property type="match status" value="1"/>
</dbReference>
<evidence type="ECO:0000256" key="8">
    <source>
        <dbReference type="ARBA" id="ARBA00022741"/>
    </source>
</evidence>